<dbReference type="Gene3D" id="3.30.420.10">
    <property type="entry name" value="Ribonuclease H-like superfamily/Ribonuclease H"/>
    <property type="match status" value="1"/>
</dbReference>
<dbReference type="EMBL" id="UYSG01003516">
    <property type="protein sequence ID" value="VDL58147.1"/>
    <property type="molecule type" value="Genomic_DNA"/>
</dbReference>
<dbReference type="PANTHER" id="PTHR38681:SF1">
    <property type="entry name" value="RETROVIRUS-RELATED POL POLYPROTEIN FROM TRANSPOSON 412-LIKE PROTEIN"/>
    <property type="match status" value="1"/>
</dbReference>
<sequence length="106" mass="12174">ESCHLLKIDRFRTISYHPEGNDQVERTNRTLESLLRLQLERFEQDQWDVTLPTCLLAYWTAVHTSTGQISALLTYGLELGLAADIINGTPHSLHVHDRPCFVTQTR</sequence>
<name>A0A0R3SLL6_HYMDI</name>
<protein>
    <submittedName>
        <fullName evidence="3">Integrase catalytic domain-containing protein</fullName>
    </submittedName>
</protein>
<dbReference type="PANTHER" id="PTHR38681">
    <property type="entry name" value="RETROVIRUS-RELATED POL POLYPROTEIN FROM TRANSPOSON 412-LIKE PROTEIN-RELATED"/>
    <property type="match status" value="1"/>
</dbReference>
<dbReference type="OrthoDB" id="10062030at2759"/>
<evidence type="ECO:0000313" key="2">
    <source>
        <dbReference type="Proteomes" id="UP000274504"/>
    </source>
</evidence>
<organism evidence="3">
    <name type="scientific">Hymenolepis diminuta</name>
    <name type="common">Rat tapeworm</name>
    <dbReference type="NCBI Taxonomy" id="6216"/>
    <lineage>
        <taxon>Eukaryota</taxon>
        <taxon>Metazoa</taxon>
        <taxon>Spiralia</taxon>
        <taxon>Lophotrochozoa</taxon>
        <taxon>Platyhelminthes</taxon>
        <taxon>Cestoda</taxon>
        <taxon>Eucestoda</taxon>
        <taxon>Cyclophyllidea</taxon>
        <taxon>Hymenolepididae</taxon>
        <taxon>Hymenolepis</taxon>
    </lineage>
</organism>
<reference evidence="3" key="1">
    <citation type="submission" date="2017-02" db="UniProtKB">
        <authorList>
            <consortium name="WormBaseParasite"/>
        </authorList>
    </citation>
    <scope>IDENTIFICATION</scope>
</reference>
<dbReference type="STRING" id="6216.A0A0R3SLL6"/>
<dbReference type="WBParaSite" id="HDID_0000583101-mRNA-1">
    <property type="protein sequence ID" value="HDID_0000583101-mRNA-1"/>
    <property type="gene ID" value="HDID_0000583101"/>
</dbReference>
<evidence type="ECO:0000313" key="3">
    <source>
        <dbReference type="WBParaSite" id="HDID_0000583101-mRNA-1"/>
    </source>
</evidence>
<dbReference type="GO" id="GO:0003676">
    <property type="term" value="F:nucleic acid binding"/>
    <property type="evidence" value="ECO:0007669"/>
    <property type="project" value="InterPro"/>
</dbReference>
<dbReference type="AlphaFoldDB" id="A0A0R3SLL6"/>
<dbReference type="InterPro" id="IPR036397">
    <property type="entry name" value="RNaseH_sf"/>
</dbReference>
<dbReference type="InterPro" id="IPR012337">
    <property type="entry name" value="RNaseH-like_sf"/>
</dbReference>
<dbReference type="SUPFAM" id="SSF53098">
    <property type="entry name" value="Ribonuclease H-like"/>
    <property type="match status" value="1"/>
</dbReference>
<dbReference type="Proteomes" id="UP000274504">
    <property type="component" value="Unassembled WGS sequence"/>
</dbReference>
<accession>A0A0R3SLL6</accession>
<proteinExistence type="predicted"/>
<gene>
    <name evidence="1" type="ORF">HDID_LOCUS5829</name>
</gene>
<reference evidence="1 2" key="2">
    <citation type="submission" date="2018-11" db="EMBL/GenBank/DDBJ databases">
        <authorList>
            <consortium name="Pathogen Informatics"/>
        </authorList>
    </citation>
    <scope>NUCLEOTIDE SEQUENCE [LARGE SCALE GENOMIC DNA]</scope>
</reference>
<evidence type="ECO:0000313" key="1">
    <source>
        <dbReference type="EMBL" id="VDL58147.1"/>
    </source>
</evidence>